<keyword evidence="6" id="KW-0539">Nucleus</keyword>
<evidence type="ECO:0000256" key="3">
    <source>
        <dbReference type="ARBA" id="ARBA00007321"/>
    </source>
</evidence>
<gene>
    <name evidence="8" type="primary">Cenpo</name>
    <name evidence="8" type="ORF">NESACU_R16468</name>
</gene>
<name>A0A7K7RWV7_9PASS</name>
<evidence type="ECO:0000256" key="6">
    <source>
        <dbReference type="ARBA" id="ARBA00023242"/>
    </source>
</evidence>
<dbReference type="GO" id="GO:0005634">
    <property type="term" value="C:nucleus"/>
    <property type="evidence" value="ECO:0007669"/>
    <property type="project" value="UniProtKB-SubCell"/>
</dbReference>
<keyword evidence="5" id="KW-0158">Chromosome</keyword>
<evidence type="ECO:0000313" key="9">
    <source>
        <dbReference type="Proteomes" id="UP000549091"/>
    </source>
</evidence>
<keyword evidence="7" id="KW-0137">Centromere</keyword>
<evidence type="ECO:0000256" key="5">
    <source>
        <dbReference type="ARBA" id="ARBA00022454"/>
    </source>
</evidence>
<organism evidence="8 9">
    <name type="scientific">Nesospiza acunhae</name>
    <dbReference type="NCBI Taxonomy" id="381881"/>
    <lineage>
        <taxon>Eukaryota</taxon>
        <taxon>Metazoa</taxon>
        <taxon>Chordata</taxon>
        <taxon>Craniata</taxon>
        <taxon>Vertebrata</taxon>
        <taxon>Euteleostomi</taxon>
        <taxon>Archelosauria</taxon>
        <taxon>Archosauria</taxon>
        <taxon>Dinosauria</taxon>
        <taxon>Saurischia</taxon>
        <taxon>Theropoda</taxon>
        <taxon>Coelurosauria</taxon>
        <taxon>Aves</taxon>
        <taxon>Neognathae</taxon>
        <taxon>Neoaves</taxon>
        <taxon>Telluraves</taxon>
        <taxon>Australaves</taxon>
        <taxon>Passeriformes</taxon>
        <taxon>Thraupidae</taxon>
        <taxon>Nesospiza</taxon>
    </lineage>
</organism>
<dbReference type="InterPro" id="IPR018464">
    <property type="entry name" value="CENP-O"/>
</dbReference>
<dbReference type="PANTHER" id="PTHR14582">
    <property type="entry name" value="INNER KINETOCHORE SUBUNIT MAL2"/>
    <property type="match status" value="1"/>
</dbReference>
<evidence type="ECO:0000256" key="4">
    <source>
        <dbReference type="ARBA" id="ARBA00016395"/>
    </source>
</evidence>
<keyword evidence="9" id="KW-1185">Reference proteome</keyword>
<dbReference type="Proteomes" id="UP000549091">
    <property type="component" value="Unassembled WGS sequence"/>
</dbReference>
<feature type="non-terminal residue" evidence="8">
    <location>
        <position position="99"/>
    </location>
</feature>
<protein>
    <recommendedName>
        <fullName evidence="4">Centromere protein O</fullName>
    </recommendedName>
</protein>
<accession>A0A7K7RWV7</accession>
<evidence type="ECO:0000256" key="2">
    <source>
        <dbReference type="ARBA" id="ARBA00004584"/>
    </source>
</evidence>
<evidence type="ECO:0000256" key="7">
    <source>
        <dbReference type="ARBA" id="ARBA00023328"/>
    </source>
</evidence>
<evidence type="ECO:0000313" key="8">
    <source>
        <dbReference type="EMBL" id="NWZ96637.1"/>
    </source>
</evidence>
<dbReference type="GO" id="GO:0031511">
    <property type="term" value="C:Mis6-Sim4 complex"/>
    <property type="evidence" value="ECO:0007669"/>
    <property type="project" value="TreeGrafter"/>
</dbReference>
<sequence>DSFHLELQESRGFRELRVGRHSVPPCVPLQGLARRFLPGNLREFLAVLWRHLNAFVARRQQLKLLQEEFSECIQGTPCSNSLCNVLSFRCRIPGKNPQI</sequence>
<proteinExistence type="inferred from homology"/>
<dbReference type="PANTHER" id="PTHR14582:SF1">
    <property type="entry name" value="CENTROMERE PROTEIN O"/>
    <property type="match status" value="1"/>
</dbReference>
<dbReference type="EMBL" id="VZSU01001306">
    <property type="protein sequence ID" value="NWZ96637.1"/>
    <property type="molecule type" value="Genomic_DNA"/>
</dbReference>
<reference evidence="8 9" key="1">
    <citation type="submission" date="2019-09" db="EMBL/GenBank/DDBJ databases">
        <title>Bird 10,000 Genomes (B10K) Project - Family phase.</title>
        <authorList>
            <person name="Zhang G."/>
        </authorList>
    </citation>
    <scope>NUCLEOTIDE SEQUENCE [LARGE SCALE GENOMIC DNA]</scope>
    <source>
        <strain evidence="8">OUT-0053</strain>
        <tissue evidence="8">Muscle</tissue>
    </source>
</reference>
<comment type="subcellular location">
    <subcellularLocation>
        <location evidence="2">Chromosome</location>
        <location evidence="2">Centromere</location>
    </subcellularLocation>
    <subcellularLocation>
        <location evidence="1">Nucleus</location>
    </subcellularLocation>
</comment>
<dbReference type="AlphaFoldDB" id="A0A7K7RWV7"/>
<comment type="caution">
    <text evidence="8">The sequence shown here is derived from an EMBL/GenBank/DDBJ whole genome shotgun (WGS) entry which is preliminary data.</text>
</comment>
<feature type="non-terminal residue" evidence="8">
    <location>
        <position position="1"/>
    </location>
</feature>
<evidence type="ECO:0000256" key="1">
    <source>
        <dbReference type="ARBA" id="ARBA00004123"/>
    </source>
</evidence>
<dbReference type="Pfam" id="PF09496">
    <property type="entry name" value="CENP-O"/>
    <property type="match status" value="1"/>
</dbReference>
<comment type="similarity">
    <text evidence="3">Belongs to the CENP-O/MCM21 family.</text>
</comment>